<keyword evidence="3 5" id="KW-0697">Rotamase</keyword>
<keyword evidence="4 5" id="KW-0413">Isomerase</keyword>
<evidence type="ECO:0000256" key="7">
    <source>
        <dbReference type="SAM" id="SignalP"/>
    </source>
</evidence>
<evidence type="ECO:0000256" key="3">
    <source>
        <dbReference type="ARBA" id="ARBA00023110"/>
    </source>
</evidence>
<reference evidence="9 10" key="1">
    <citation type="journal article" date="2021" name="Sci. Rep.">
        <title>Genome sequencing of the multicellular alga Astrephomene provides insights into convergent evolution of germ-soma differentiation.</title>
        <authorList>
            <person name="Yamashita S."/>
            <person name="Yamamoto K."/>
            <person name="Matsuzaki R."/>
            <person name="Suzuki S."/>
            <person name="Yamaguchi H."/>
            <person name="Hirooka S."/>
            <person name="Minakuchi Y."/>
            <person name="Miyagishima S."/>
            <person name="Kawachi M."/>
            <person name="Toyoda A."/>
            <person name="Nozaki H."/>
        </authorList>
    </citation>
    <scope>NUCLEOTIDE SEQUENCE [LARGE SCALE GENOMIC DNA]</scope>
    <source>
        <strain evidence="9 10">NIES-4017</strain>
    </source>
</reference>
<evidence type="ECO:0000256" key="2">
    <source>
        <dbReference type="ARBA" id="ARBA00013194"/>
    </source>
</evidence>
<evidence type="ECO:0000256" key="1">
    <source>
        <dbReference type="ARBA" id="ARBA00000971"/>
    </source>
</evidence>
<evidence type="ECO:0000313" key="10">
    <source>
        <dbReference type="Proteomes" id="UP001054857"/>
    </source>
</evidence>
<dbReference type="AlphaFoldDB" id="A0AAD3DPP3"/>
<organism evidence="9 10">
    <name type="scientific">Astrephomene gubernaculifera</name>
    <dbReference type="NCBI Taxonomy" id="47775"/>
    <lineage>
        <taxon>Eukaryota</taxon>
        <taxon>Viridiplantae</taxon>
        <taxon>Chlorophyta</taxon>
        <taxon>core chlorophytes</taxon>
        <taxon>Chlorophyceae</taxon>
        <taxon>CS clade</taxon>
        <taxon>Chlamydomonadales</taxon>
        <taxon>Astrephomenaceae</taxon>
        <taxon>Astrephomene</taxon>
    </lineage>
</organism>
<evidence type="ECO:0000256" key="5">
    <source>
        <dbReference type="PROSITE-ProRule" id="PRU00277"/>
    </source>
</evidence>
<dbReference type="GO" id="GO:0003755">
    <property type="term" value="F:peptidyl-prolyl cis-trans isomerase activity"/>
    <property type="evidence" value="ECO:0007669"/>
    <property type="project" value="UniProtKB-KW"/>
</dbReference>
<feature type="chain" id="PRO_5042155030" description="peptidylprolyl isomerase" evidence="7">
    <location>
        <begin position="22"/>
        <end position="201"/>
    </location>
</feature>
<dbReference type="InterPro" id="IPR001179">
    <property type="entry name" value="PPIase_FKBP_dom"/>
</dbReference>
<dbReference type="PANTHER" id="PTHR45779">
    <property type="entry name" value="PEPTIDYLPROLYL ISOMERASE"/>
    <property type="match status" value="1"/>
</dbReference>
<evidence type="ECO:0000313" key="9">
    <source>
        <dbReference type="EMBL" id="GFR45761.1"/>
    </source>
</evidence>
<dbReference type="GO" id="GO:0005783">
    <property type="term" value="C:endoplasmic reticulum"/>
    <property type="evidence" value="ECO:0007669"/>
    <property type="project" value="TreeGrafter"/>
</dbReference>
<comment type="catalytic activity">
    <reaction evidence="1 5">
        <text>[protein]-peptidylproline (omega=180) = [protein]-peptidylproline (omega=0)</text>
        <dbReference type="Rhea" id="RHEA:16237"/>
        <dbReference type="Rhea" id="RHEA-COMP:10747"/>
        <dbReference type="Rhea" id="RHEA-COMP:10748"/>
        <dbReference type="ChEBI" id="CHEBI:83833"/>
        <dbReference type="ChEBI" id="CHEBI:83834"/>
        <dbReference type="EC" id="5.2.1.8"/>
    </reaction>
</comment>
<dbReference type="Proteomes" id="UP001054857">
    <property type="component" value="Unassembled WGS sequence"/>
</dbReference>
<feature type="compositionally biased region" description="Gly residues" evidence="6">
    <location>
        <begin position="142"/>
        <end position="151"/>
    </location>
</feature>
<feature type="compositionally biased region" description="Acidic residues" evidence="6">
    <location>
        <begin position="191"/>
        <end position="201"/>
    </location>
</feature>
<feature type="region of interest" description="Disordered" evidence="6">
    <location>
        <begin position="133"/>
        <end position="201"/>
    </location>
</feature>
<dbReference type="Pfam" id="PF00254">
    <property type="entry name" value="FKBP_C"/>
    <property type="match status" value="1"/>
</dbReference>
<feature type="signal peptide" evidence="7">
    <location>
        <begin position="1"/>
        <end position="21"/>
    </location>
</feature>
<sequence length="201" mass="21525">MAAAQLAVLLLGAAFFAPAIAAEPESVKIGVKHRPEKCETKAKNGDYVGVHYIGKLTDGTEFDNSYKRSEPIEFQLGYGQVIAGWEQGILGMCPGEKRRLHIPPHLGYGDGGMGPIPGGATLVFDVELSYIASEPQQSGSDGYPGGYGAGYGEDEEDYPQLLGEEAGYGFGHQEEASGEELNFGDMRGYGYDDEDTAEMDQ</sequence>
<feature type="domain" description="PPIase FKBP-type" evidence="8">
    <location>
        <begin position="45"/>
        <end position="132"/>
    </location>
</feature>
<dbReference type="EC" id="5.2.1.8" evidence="2 5"/>
<evidence type="ECO:0000259" key="8">
    <source>
        <dbReference type="PROSITE" id="PS50059"/>
    </source>
</evidence>
<name>A0AAD3DPP3_9CHLO</name>
<dbReference type="PROSITE" id="PS50059">
    <property type="entry name" value="FKBP_PPIASE"/>
    <property type="match status" value="1"/>
</dbReference>
<keyword evidence="10" id="KW-1185">Reference proteome</keyword>
<keyword evidence="7" id="KW-0732">Signal</keyword>
<proteinExistence type="predicted"/>
<protein>
    <recommendedName>
        <fullName evidence="2 5">peptidylprolyl isomerase</fullName>
        <ecNumber evidence="2 5">5.2.1.8</ecNumber>
    </recommendedName>
</protein>
<dbReference type="SUPFAM" id="SSF54534">
    <property type="entry name" value="FKBP-like"/>
    <property type="match status" value="1"/>
</dbReference>
<dbReference type="PANTHER" id="PTHR45779:SF6">
    <property type="entry name" value="PEPTIDYL-PROLYL CIS-TRANS ISOMERASE FKBP15-1"/>
    <property type="match status" value="1"/>
</dbReference>
<gene>
    <name evidence="9" type="ORF">Agub_g7176</name>
</gene>
<dbReference type="InterPro" id="IPR046357">
    <property type="entry name" value="PPIase_dom_sf"/>
</dbReference>
<dbReference type="EMBL" id="BMAR01000010">
    <property type="protein sequence ID" value="GFR45761.1"/>
    <property type="molecule type" value="Genomic_DNA"/>
</dbReference>
<dbReference type="Gene3D" id="3.10.50.40">
    <property type="match status" value="1"/>
</dbReference>
<evidence type="ECO:0000256" key="6">
    <source>
        <dbReference type="SAM" id="MobiDB-lite"/>
    </source>
</evidence>
<dbReference type="InterPro" id="IPR044609">
    <property type="entry name" value="FKBP2/11"/>
</dbReference>
<accession>A0AAD3DPP3</accession>
<evidence type="ECO:0000256" key="4">
    <source>
        <dbReference type="ARBA" id="ARBA00023235"/>
    </source>
</evidence>
<dbReference type="FunFam" id="3.10.50.40:FF:000006">
    <property type="entry name" value="Peptidyl-prolyl cis-trans isomerase"/>
    <property type="match status" value="1"/>
</dbReference>
<comment type="caution">
    <text evidence="9">The sequence shown here is derived from an EMBL/GenBank/DDBJ whole genome shotgun (WGS) entry which is preliminary data.</text>
</comment>